<dbReference type="HAMAP" id="MF_00374">
    <property type="entry name" value="Ribosomal_uL29"/>
    <property type="match status" value="1"/>
</dbReference>
<dbReference type="RefSeq" id="WP_184748448.1">
    <property type="nucleotide sequence ID" value="NZ_JACHGJ010000010.1"/>
</dbReference>
<keyword evidence="3 5" id="KW-0687">Ribonucleoprotein</keyword>
<evidence type="ECO:0000256" key="1">
    <source>
        <dbReference type="ARBA" id="ARBA00009254"/>
    </source>
</evidence>
<dbReference type="GO" id="GO:0005840">
    <property type="term" value="C:ribosome"/>
    <property type="evidence" value="ECO:0007669"/>
    <property type="project" value="UniProtKB-KW"/>
</dbReference>
<dbReference type="Pfam" id="PF00831">
    <property type="entry name" value="Ribosomal_L29"/>
    <property type="match status" value="1"/>
</dbReference>
<evidence type="ECO:0000313" key="7">
    <source>
        <dbReference type="EMBL" id="MBB6482214.1"/>
    </source>
</evidence>
<dbReference type="SUPFAM" id="SSF46561">
    <property type="entry name" value="Ribosomal protein L29 (L29p)"/>
    <property type="match status" value="1"/>
</dbReference>
<gene>
    <name evidence="5" type="primary">rpmC</name>
    <name evidence="7" type="ORF">HNR50_003903</name>
</gene>
<protein>
    <recommendedName>
        <fullName evidence="4 5">Large ribosomal subunit protein uL29</fullName>
    </recommendedName>
</protein>
<evidence type="ECO:0000256" key="4">
    <source>
        <dbReference type="ARBA" id="ARBA00035204"/>
    </source>
</evidence>
<dbReference type="InterPro" id="IPR001854">
    <property type="entry name" value="Ribosomal_uL29"/>
</dbReference>
<dbReference type="EMBL" id="JACHGJ010000010">
    <property type="protein sequence ID" value="MBB6482214.1"/>
    <property type="molecule type" value="Genomic_DNA"/>
</dbReference>
<keyword evidence="2 5" id="KW-0689">Ribosomal protein</keyword>
<dbReference type="AlphaFoldDB" id="A0A841RA17"/>
<accession>A0A841RA17</accession>
<evidence type="ECO:0000313" key="8">
    <source>
        <dbReference type="Proteomes" id="UP000587760"/>
    </source>
</evidence>
<dbReference type="GO" id="GO:0006412">
    <property type="term" value="P:translation"/>
    <property type="evidence" value="ECO:0007669"/>
    <property type="project" value="UniProtKB-UniRule"/>
</dbReference>
<sequence length="66" mass="7811">MKETFNDLSLDEMVAKRDELKKNLNNLRFDMVLGHVENPMEKRNLKRSIARLNTKIREVELGIRKA</sequence>
<dbReference type="Gene3D" id="1.10.287.310">
    <property type="match status" value="1"/>
</dbReference>
<evidence type="ECO:0000256" key="6">
    <source>
        <dbReference type="SAM" id="Coils"/>
    </source>
</evidence>
<name>A0A841RA17_9SPIO</name>
<proteinExistence type="inferred from homology"/>
<feature type="coiled-coil region" evidence="6">
    <location>
        <begin position="10"/>
        <end position="62"/>
    </location>
</feature>
<reference evidence="7 8" key="1">
    <citation type="submission" date="2020-08" db="EMBL/GenBank/DDBJ databases">
        <title>Genomic Encyclopedia of Type Strains, Phase IV (KMG-IV): sequencing the most valuable type-strain genomes for metagenomic binning, comparative biology and taxonomic classification.</title>
        <authorList>
            <person name="Goeker M."/>
        </authorList>
    </citation>
    <scope>NUCLEOTIDE SEQUENCE [LARGE SCALE GENOMIC DNA]</scope>
    <source>
        <strain evidence="7 8">DSM 2461</strain>
    </source>
</reference>
<dbReference type="NCBIfam" id="TIGR00012">
    <property type="entry name" value="L29"/>
    <property type="match status" value="1"/>
</dbReference>
<evidence type="ECO:0000256" key="3">
    <source>
        <dbReference type="ARBA" id="ARBA00023274"/>
    </source>
</evidence>
<dbReference type="CDD" id="cd00427">
    <property type="entry name" value="Ribosomal_L29_HIP"/>
    <property type="match status" value="1"/>
</dbReference>
<keyword evidence="6" id="KW-0175">Coiled coil</keyword>
<evidence type="ECO:0000256" key="2">
    <source>
        <dbReference type="ARBA" id="ARBA00022980"/>
    </source>
</evidence>
<organism evidence="7 8">
    <name type="scientific">Spirochaeta isovalerica</name>
    <dbReference type="NCBI Taxonomy" id="150"/>
    <lineage>
        <taxon>Bacteria</taxon>
        <taxon>Pseudomonadati</taxon>
        <taxon>Spirochaetota</taxon>
        <taxon>Spirochaetia</taxon>
        <taxon>Spirochaetales</taxon>
        <taxon>Spirochaetaceae</taxon>
        <taxon>Spirochaeta</taxon>
    </lineage>
</organism>
<dbReference type="Proteomes" id="UP000587760">
    <property type="component" value="Unassembled WGS sequence"/>
</dbReference>
<comment type="similarity">
    <text evidence="1 5">Belongs to the universal ribosomal protein uL29 family.</text>
</comment>
<comment type="caution">
    <text evidence="7">The sequence shown here is derived from an EMBL/GenBank/DDBJ whole genome shotgun (WGS) entry which is preliminary data.</text>
</comment>
<dbReference type="GO" id="GO:0003735">
    <property type="term" value="F:structural constituent of ribosome"/>
    <property type="evidence" value="ECO:0007669"/>
    <property type="project" value="InterPro"/>
</dbReference>
<dbReference type="InterPro" id="IPR036049">
    <property type="entry name" value="Ribosomal_uL29_sf"/>
</dbReference>
<keyword evidence="8" id="KW-1185">Reference proteome</keyword>
<evidence type="ECO:0000256" key="5">
    <source>
        <dbReference type="HAMAP-Rule" id="MF_00374"/>
    </source>
</evidence>
<dbReference type="GO" id="GO:1990904">
    <property type="term" value="C:ribonucleoprotein complex"/>
    <property type="evidence" value="ECO:0007669"/>
    <property type="project" value="UniProtKB-KW"/>
</dbReference>